<dbReference type="Pfam" id="PF08493">
    <property type="entry name" value="AflR"/>
    <property type="match status" value="1"/>
</dbReference>
<evidence type="ECO:0000256" key="2">
    <source>
        <dbReference type="ARBA" id="ARBA00023015"/>
    </source>
</evidence>
<dbReference type="GO" id="GO:0003677">
    <property type="term" value="F:DNA binding"/>
    <property type="evidence" value="ECO:0007669"/>
    <property type="project" value="UniProtKB-KW"/>
</dbReference>
<keyword evidence="2" id="KW-0805">Transcription regulation</keyword>
<gene>
    <name evidence="8" type="ORF">N7517_003439</name>
</gene>
<reference evidence="8" key="2">
    <citation type="journal article" date="2023" name="IMA Fungus">
        <title>Comparative genomic study of the Penicillium genus elucidates a diverse pangenome and 15 lateral gene transfer events.</title>
        <authorList>
            <person name="Petersen C."/>
            <person name="Sorensen T."/>
            <person name="Nielsen M.R."/>
            <person name="Sondergaard T.E."/>
            <person name="Sorensen J.L."/>
            <person name="Fitzpatrick D.A."/>
            <person name="Frisvad J.C."/>
            <person name="Nielsen K.L."/>
        </authorList>
    </citation>
    <scope>NUCLEOTIDE SEQUENCE</scope>
    <source>
        <strain evidence="8">IBT 3081</strain>
    </source>
</reference>
<feature type="compositionally biased region" description="Polar residues" evidence="6">
    <location>
        <begin position="73"/>
        <end position="82"/>
    </location>
</feature>
<evidence type="ECO:0000256" key="6">
    <source>
        <dbReference type="SAM" id="MobiDB-lite"/>
    </source>
</evidence>
<feature type="region of interest" description="Disordered" evidence="6">
    <location>
        <begin position="164"/>
        <end position="197"/>
    </location>
</feature>
<feature type="compositionally biased region" description="Acidic residues" evidence="6">
    <location>
        <begin position="31"/>
        <end position="50"/>
    </location>
</feature>
<dbReference type="GO" id="GO:0046872">
    <property type="term" value="F:metal ion binding"/>
    <property type="evidence" value="ECO:0007669"/>
    <property type="project" value="UniProtKB-KW"/>
</dbReference>
<dbReference type="GO" id="GO:0006355">
    <property type="term" value="P:regulation of DNA-templated transcription"/>
    <property type="evidence" value="ECO:0007669"/>
    <property type="project" value="InterPro"/>
</dbReference>
<dbReference type="AlphaFoldDB" id="A0A9W9VLW8"/>
<keyword evidence="8" id="KW-0689">Ribosomal protein</keyword>
<feature type="region of interest" description="Disordered" evidence="6">
    <location>
        <begin position="72"/>
        <end position="94"/>
    </location>
</feature>
<keyword evidence="4" id="KW-0804">Transcription</keyword>
<keyword evidence="9" id="KW-1185">Reference proteome</keyword>
<proteinExistence type="predicted"/>
<sequence>MVTDGDDLGSLPSHVHGEHDHSNYNEMGKVDDDDGDEQGDERSEDSEDEREPCMDALFAVSVRSVGLCVNANGHATNDTQSRSMRKPPTREEEHANDVMFCTTRTATETVSQLLNCIGRSCTQDPSMLLVLGSVLLKVLSCYEALYESEIGRLVVSNTPLPNGCEDMSSRRHHSDSSQSGDQHSTAPSQPSESTKYTVPLTIPLTTGVFNLSRATETKVKAQLLLCEVQTLSQVCQALYRRV</sequence>
<evidence type="ECO:0000256" key="4">
    <source>
        <dbReference type="ARBA" id="ARBA00023163"/>
    </source>
</evidence>
<protein>
    <submittedName>
        <fullName evidence="8">Ribosomal protein L10e/L16</fullName>
    </submittedName>
</protein>
<reference evidence="8" key="1">
    <citation type="submission" date="2022-12" db="EMBL/GenBank/DDBJ databases">
        <authorList>
            <person name="Petersen C."/>
        </authorList>
    </citation>
    <scope>NUCLEOTIDE SEQUENCE</scope>
    <source>
        <strain evidence="8">IBT 3081</strain>
    </source>
</reference>
<evidence type="ECO:0000256" key="3">
    <source>
        <dbReference type="ARBA" id="ARBA00023125"/>
    </source>
</evidence>
<feature type="compositionally biased region" description="Polar residues" evidence="6">
    <location>
        <begin position="185"/>
        <end position="196"/>
    </location>
</feature>
<dbReference type="EMBL" id="JAPZBT010000001">
    <property type="protein sequence ID" value="KAJ5385528.1"/>
    <property type="molecule type" value="Genomic_DNA"/>
</dbReference>
<dbReference type="GO" id="GO:0005634">
    <property type="term" value="C:nucleus"/>
    <property type="evidence" value="ECO:0007669"/>
    <property type="project" value="InterPro"/>
</dbReference>
<dbReference type="GO" id="GO:0005840">
    <property type="term" value="C:ribosome"/>
    <property type="evidence" value="ECO:0007669"/>
    <property type="project" value="UniProtKB-KW"/>
</dbReference>
<dbReference type="GeneID" id="81460352"/>
<evidence type="ECO:0000256" key="5">
    <source>
        <dbReference type="ARBA" id="ARBA00023242"/>
    </source>
</evidence>
<evidence type="ECO:0000256" key="1">
    <source>
        <dbReference type="ARBA" id="ARBA00022723"/>
    </source>
</evidence>
<evidence type="ECO:0000313" key="8">
    <source>
        <dbReference type="EMBL" id="KAJ5385528.1"/>
    </source>
</evidence>
<dbReference type="RefSeq" id="XP_056585304.1">
    <property type="nucleotide sequence ID" value="XM_056721169.1"/>
</dbReference>
<dbReference type="Proteomes" id="UP001147752">
    <property type="component" value="Unassembled WGS sequence"/>
</dbReference>
<dbReference type="OrthoDB" id="2740448at2759"/>
<dbReference type="InterPro" id="IPR013700">
    <property type="entry name" value="AflR"/>
</dbReference>
<keyword evidence="1" id="KW-0479">Metal-binding</keyword>
<keyword evidence="5" id="KW-0539">Nucleus</keyword>
<evidence type="ECO:0000313" key="9">
    <source>
        <dbReference type="Proteomes" id="UP001147752"/>
    </source>
</evidence>
<dbReference type="GO" id="GO:0045122">
    <property type="term" value="P:aflatoxin biosynthetic process"/>
    <property type="evidence" value="ECO:0007669"/>
    <property type="project" value="InterPro"/>
</dbReference>
<accession>A0A9W9VLW8</accession>
<keyword evidence="3" id="KW-0238">DNA-binding</keyword>
<comment type="caution">
    <text evidence="8">The sequence shown here is derived from an EMBL/GenBank/DDBJ whole genome shotgun (WGS) entry which is preliminary data.</text>
</comment>
<organism evidence="8 9">
    <name type="scientific">Penicillium concentricum</name>
    <dbReference type="NCBI Taxonomy" id="293559"/>
    <lineage>
        <taxon>Eukaryota</taxon>
        <taxon>Fungi</taxon>
        <taxon>Dikarya</taxon>
        <taxon>Ascomycota</taxon>
        <taxon>Pezizomycotina</taxon>
        <taxon>Eurotiomycetes</taxon>
        <taxon>Eurotiomycetidae</taxon>
        <taxon>Eurotiales</taxon>
        <taxon>Aspergillaceae</taxon>
        <taxon>Penicillium</taxon>
    </lineage>
</organism>
<evidence type="ECO:0000259" key="7">
    <source>
        <dbReference type="Pfam" id="PF08493"/>
    </source>
</evidence>
<name>A0A9W9VLW8_9EURO</name>
<keyword evidence="8" id="KW-0687">Ribonucleoprotein</keyword>
<feature type="domain" description="Aflatoxin regulatory protein" evidence="7">
    <location>
        <begin position="74"/>
        <end position="148"/>
    </location>
</feature>
<feature type="region of interest" description="Disordered" evidence="6">
    <location>
        <begin position="1"/>
        <end position="52"/>
    </location>
</feature>